<feature type="compositionally biased region" description="Polar residues" evidence="17">
    <location>
        <begin position="11"/>
        <end position="24"/>
    </location>
</feature>
<dbReference type="InterPro" id="IPR043130">
    <property type="entry name" value="CDP-OH_PTrfase_TM_dom"/>
</dbReference>
<dbReference type="RefSeq" id="WP_139679418.1">
    <property type="nucleotide sequence ID" value="NZ_VDMN01000011.1"/>
</dbReference>
<feature type="transmembrane region" description="Helical" evidence="18">
    <location>
        <begin position="193"/>
        <end position="214"/>
    </location>
</feature>
<evidence type="ECO:0000256" key="15">
    <source>
        <dbReference type="ARBA" id="ARBA00032361"/>
    </source>
</evidence>
<evidence type="ECO:0000313" key="19">
    <source>
        <dbReference type="EMBL" id="TNM59894.1"/>
    </source>
</evidence>
<evidence type="ECO:0000256" key="3">
    <source>
        <dbReference type="ARBA" id="ARBA00004308"/>
    </source>
</evidence>
<evidence type="ECO:0000256" key="13">
    <source>
        <dbReference type="ARBA" id="ARBA00023209"/>
    </source>
</evidence>
<dbReference type="OrthoDB" id="9777147at2"/>
<dbReference type="GO" id="GO:0016020">
    <property type="term" value="C:membrane"/>
    <property type="evidence" value="ECO:0007669"/>
    <property type="project" value="UniProtKB-SubCell"/>
</dbReference>
<evidence type="ECO:0000256" key="8">
    <source>
        <dbReference type="ARBA" id="ARBA00022679"/>
    </source>
</evidence>
<dbReference type="EC" id="2.7.8.8" evidence="5"/>
<keyword evidence="10 18" id="KW-1133">Transmembrane helix</keyword>
<comment type="similarity">
    <text evidence="4 16">Belongs to the CDP-alcohol phosphatidyltransferase class-I family.</text>
</comment>
<dbReference type="GO" id="GO:0003882">
    <property type="term" value="F:CDP-diacylglycerol-serine O-phosphatidyltransferase activity"/>
    <property type="evidence" value="ECO:0007669"/>
    <property type="project" value="UniProtKB-EC"/>
</dbReference>
<evidence type="ECO:0000256" key="17">
    <source>
        <dbReference type="SAM" id="MobiDB-lite"/>
    </source>
</evidence>
<feature type="region of interest" description="Disordered" evidence="17">
    <location>
        <begin position="1"/>
        <end position="24"/>
    </location>
</feature>
<evidence type="ECO:0000256" key="1">
    <source>
        <dbReference type="ARBA" id="ARBA00000287"/>
    </source>
</evidence>
<feature type="transmembrane region" description="Helical" evidence="18">
    <location>
        <begin position="248"/>
        <end position="266"/>
    </location>
</feature>
<dbReference type="NCBIfam" id="TIGR00473">
    <property type="entry name" value="pssA"/>
    <property type="match status" value="1"/>
</dbReference>
<comment type="subcellular location">
    <subcellularLocation>
        <location evidence="3">Endomembrane system</location>
    </subcellularLocation>
    <subcellularLocation>
        <location evidence="2">Membrane</location>
        <topology evidence="2">Multi-pass membrane protein</topology>
    </subcellularLocation>
</comment>
<evidence type="ECO:0000313" key="20">
    <source>
        <dbReference type="Proteomes" id="UP000311605"/>
    </source>
</evidence>
<protein>
    <recommendedName>
        <fullName evidence="6">CDP-diacylglycerol--serine O-phosphatidyltransferase</fullName>
        <ecNumber evidence="5">2.7.8.8</ecNumber>
    </recommendedName>
    <alternativeName>
        <fullName evidence="15">Phosphatidylserine synthase</fullName>
    </alternativeName>
</protein>
<evidence type="ECO:0000256" key="10">
    <source>
        <dbReference type="ARBA" id="ARBA00022989"/>
    </source>
</evidence>
<evidence type="ECO:0000256" key="5">
    <source>
        <dbReference type="ARBA" id="ARBA00013174"/>
    </source>
</evidence>
<dbReference type="GO" id="GO:0008654">
    <property type="term" value="P:phospholipid biosynthetic process"/>
    <property type="evidence" value="ECO:0007669"/>
    <property type="project" value="UniProtKB-KW"/>
</dbReference>
<name>A0A5C4XBV7_9HYPH</name>
<keyword evidence="7" id="KW-0444">Lipid biosynthesis</keyword>
<feature type="transmembrane region" description="Helical" evidence="18">
    <location>
        <begin position="127"/>
        <end position="144"/>
    </location>
</feature>
<reference evidence="19 20" key="1">
    <citation type="submission" date="2019-06" db="EMBL/GenBank/DDBJ databases">
        <title>The draft genome of Rhizobium smilacinae PTYR-5.</title>
        <authorList>
            <person name="Liu L."/>
            <person name="Li L."/>
            <person name="Zhang X."/>
        </authorList>
    </citation>
    <scope>NUCLEOTIDE SEQUENCE [LARGE SCALE GENOMIC DNA]</scope>
    <source>
        <strain evidence="19 20">PTYR-5</strain>
    </source>
</reference>
<accession>A0A5C4XBV7</accession>
<evidence type="ECO:0000256" key="6">
    <source>
        <dbReference type="ARBA" id="ARBA00017171"/>
    </source>
</evidence>
<evidence type="ECO:0000256" key="18">
    <source>
        <dbReference type="SAM" id="Phobius"/>
    </source>
</evidence>
<dbReference type="GO" id="GO:0012505">
    <property type="term" value="C:endomembrane system"/>
    <property type="evidence" value="ECO:0007669"/>
    <property type="project" value="UniProtKB-SubCell"/>
</dbReference>
<sequence length="280" mass="29653">MVSPNLIPPSESATSDRPPSNAGETTGRIVPSVFGVPAIAIPTLVTSASALCGLIAINCAMAERFEQAVLFVLTAAAFDAIDGQAARRFNCASQFGVELDSLVDFLSFGIAPGIIVYIWGLETSPTIGFPIIAFYVLCCAYRLARFNAAALTKLEAKSDPGFFQGVPAPAGAMCALLPLMWTFSSGSTWSQSWLGTAFVMITTSFLMVSTVPTISSKMIAARLSSAKILAGTLLLGGCFLLFPYWSVLTFAVLGYVASVPISLILMRTSRRRDSLKHPGT</sequence>
<dbReference type="Pfam" id="PF01066">
    <property type="entry name" value="CDP-OH_P_transf"/>
    <property type="match status" value="1"/>
</dbReference>
<proteinExistence type="inferred from homology"/>
<dbReference type="Gene3D" id="1.20.120.1760">
    <property type="match status" value="1"/>
</dbReference>
<evidence type="ECO:0000256" key="4">
    <source>
        <dbReference type="ARBA" id="ARBA00010441"/>
    </source>
</evidence>
<keyword evidence="9 18" id="KW-0812">Transmembrane</keyword>
<evidence type="ECO:0000256" key="14">
    <source>
        <dbReference type="ARBA" id="ARBA00023264"/>
    </source>
</evidence>
<keyword evidence="14" id="KW-1208">Phospholipid metabolism</keyword>
<gene>
    <name evidence="19" type="primary">pssA</name>
    <name evidence="19" type="ORF">FHP24_27380</name>
</gene>
<organism evidence="19 20">
    <name type="scientific">Aliirhizobium smilacinae</name>
    <dbReference type="NCBI Taxonomy" id="1395944"/>
    <lineage>
        <taxon>Bacteria</taxon>
        <taxon>Pseudomonadati</taxon>
        <taxon>Pseudomonadota</taxon>
        <taxon>Alphaproteobacteria</taxon>
        <taxon>Hyphomicrobiales</taxon>
        <taxon>Rhizobiaceae</taxon>
        <taxon>Aliirhizobium</taxon>
    </lineage>
</organism>
<keyword evidence="20" id="KW-1185">Reference proteome</keyword>
<dbReference type="InterPro" id="IPR000462">
    <property type="entry name" value="CDP-OH_P_trans"/>
</dbReference>
<dbReference type="PROSITE" id="PS00379">
    <property type="entry name" value="CDP_ALCOHOL_P_TRANSF"/>
    <property type="match status" value="1"/>
</dbReference>
<dbReference type="InterPro" id="IPR004533">
    <property type="entry name" value="CDP-diaglyc--ser_O-PTrfase"/>
</dbReference>
<feature type="transmembrane region" description="Helical" evidence="18">
    <location>
        <begin position="34"/>
        <end position="57"/>
    </location>
</feature>
<comment type="caution">
    <text evidence="19">The sequence shown here is derived from an EMBL/GenBank/DDBJ whole genome shotgun (WGS) entry which is preliminary data.</text>
</comment>
<keyword evidence="13" id="KW-0594">Phospholipid biosynthesis</keyword>
<evidence type="ECO:0000256" key="11">
    <source>
        <dbReference type="ARBA" id="ARBA00023098"/>
    </source>
</evidence>
<feature type="transmembrane region" description="Helical" evidence="18">
    <location>
        <begin position="226"/>
        <end position="242"/>
    </location>
</feature>
<dbReference type="AlphaFoldDB" id="A0A5C4XBV7"/>
<dbReference type="InterPro" id="IPR048254">
    <property type="entry name" value="CDP_ALCOHOL_P_TRANSF_CS"/>
</dbReference>
<keyword evidence="11" id="KW-0443">Lipid metabolism</keyword>
<evidence type="ECO:0000256" key="16">
    <source>
        <dbReference type="RuleBase" id="RU003750"/>
    </source>
</evidence>
<feature type="transmembrane region" description="Helical" evidence="18">
    <location>
        <begin position="165"/>
        <end position="181"/>
    </location>
</feature>
<keyword evidence="8 16" id="KW-0808">Transferase</keyword>
<evidence type="ECO:0000256" key="9">
    <source>
        <dbReference type="ARBA" id="ARBA00022692"/>
    </source>
</evidence>
<evidence type="ECO:0000256" key="2">
    <source>
        <dbReference type="ARBA" id="ARBA00004141"/>
    </source>
</evidence>
<evidence type="ECO:0000256" key="12">
    <source>
        <dbReference type="ARBA" id="ARBA00023136"/>
    </source>
</evidence>
<keyword evidence="12 18" id="KW-0472">Membrane</keyword>
<dbReference type="Proteomes" id="UP000311605">
    <property type="component" value="Unassembled WGS sequence"/>
</dbReference>
<comment type="catalytic activity">
    <reaction evidence="1">
        <text>a CDP-1,2-diacyl-sn-glycerol + L-serine = a 1,2-diacyl-sn-glycero-3-phospho-L-serine + CMP + H(+)</text>
        <dbReference type="Rhea" id="RHEA:16913"/>
        <dbReference type="ChEBI" id="CHEBI:15378"/>
        <dbReference type="ChEBI" id="CHEBI:33384"/>
        <dbReference type="ChEBI" id="CHEBI:57262"/>
        <dbReference type="ChEBI" id="CHEBI:58332"/>
        <dbReference type="ChEBI" id="CHEBI:60377"/>
        <dbReference type="EC" id="2.7.8.8"/>
    </reaction>
</comment>
<feature type="transmembrane region" description="Helical" evidence="18">
    <location>
        <begin position="102"/>
        <end position="121"/>
    </location>
</feature>
<evidence type="ECO:0000256" key="7">
    <source>
        <dbReference type="ARBA" id="ARBA00022516"/>
    </source>
</evidence>
<dbReference type="EMBL" id="VDMN01000011">
    <property type="protein sequence ID" value="TNM59894.1"/>
    <property type="molecule type" value="Genomic_DNA"/>
</dbReference>